<name>S5ULX1_ACTCH</name>
<sequence>SHQRKPLGLLAQAKQAHLVHEGGYSYSIREGRYFQSERGNTHVRSERNTHVRSVREHNVAKSTMHTHHATRGDEFDRETRTKLITHKSLLYSIGRPKRVLGSKARRVDSVLTQEASMVQGLKPRREARSVSLLPGDRGGGTAEDVLYAQVQSVCWEDSLPSKPLVDDGFCGKAMTNSCARSSLPTLARSGFLW</sequence>
<reference evidence="1" key="1">
    <citation type="submission" date="2013-04" db="EMBL/GenBank/DDBJ databases">
        <title>Cloning and expression of disease resistance-related genes from Actinidia.</title>
        <authorList>
            <person name="Lei Y."/>
            <person name="Fan H."/>
        </authorList>
    </citation>
    <scope>NUCLEOTIDE SEQUENCE</scope>
</reference>
<accession>S5ULX1</accession>
<evidence type="ECO:0000313" key="1">
    <source>
        <dbReference type="EMBL" id="AGS58191.1"/>
    </source>
</evidence>
<protein>
    <submittedName>
        <fullName evidence="1">Uncharacterized protein</fullName>
    </submittedName>
</protein>
<proteinExistence type="evidence at transcript level"/>
<feature type="non-terminal residue" evidence="1">
    <location>
        <position position="1"/>
    </location>
</feature>
<dbReference type="AlphaFoldDB" id="S5ULX1"/>
<dbReference type="EMBL" id="KC924413">
    <property type="protein sequence ID" value="AGS58191.1"/>
    <property type="molecule type" value="mRNA"/>
</dbReference>
<organism evidence="1">
    <name type="scientific">Actinidia chinensis</name>
    <name type="common">Kiwi</name>
    <name type="synonym">Yangtao</name>
    <dbReference type="NCBI Taxonomy" id="3625"/>
    <lineage>
        <taxon>Eukaryota</taxon>
        <taxon>Viridiplantae</taxon>
        <taxon>Streptophyta</taxon>
        <taxon>Embryophyta</taxon>
        <taxon>Tracheophyta</taxon>
        <taxon>Spermatophyta</taxon>
        <taxon>Magnoliopsida</taxon>
        <taxon>eudicotyledons</taxon>
        <taxon>Gunneridae</taxon>
        <taxon>Pentapetalae</taxon>
        <taxon>asterids</taxon>
        <taxon>Ericales</taxon>
        <taxon>Actinidiaceae</taxon>
        <taxon>Actinidia</taxon>
    </lineage>
</organism>
<feature type="non-terminal residue" evidence="1">
    <location>
        <position position="193"/>
    </location>
</feature>